<keyword evidence="4" id="KW-0732">Signal</keyword>
<keyword evidence="7" id="KW-1185">Reference proteome</keyword>
<reference evidence="6" key="1">
    <citation type="submission" date="2020-03" db="EMBL/GenBank/DDBJ databases">
        <title>A high-quality chromosome-level genome assembly of a woody plant with both climbing and erect habits, Rhamnella rubrinervis.</title>
        <authorList>
            <person name="Lu Z."/>
            <person name="Yang Y."/>
            <person name="Zhu X."/>
            <person name="Sun Y."/>
        </authorList>
    </citation>
    <scope>NUCLEOTIDE SEQUENCE</scope>
    <source>
        <strain evidence="6">BYM</strain>
        <tissue evidence="6">Leaf</tissue>
    </source>
</reference>
<dbReference type="EMBL" id="VOIH02000006">
    <property type="protein sequence ID" value="KAF3444299.1"/>
    <property type="molecule type" value="Genomic_DNA"/>
</dbReference>
<dbReference type="GO" id="GO:0008289">
    <property type="term" value="F:lipid binding"/>
    <property type="evidence" value="ECO:0007669"/>
    <property type="project" value="UniProtKB-KW"/>
</dbReference>
<organism evidence="6 7">
    <name type="scientific">Rhamnella rubrinervis</name>
    <dbReference type="NCBI Taxonomy" id="2594499"/>
    <lineage>
        <taxon>Eukaryota</taxon>
        <taxon>Viridiplantae</taxon>
        <taxon>Streptophyta</taxon>
        <taxon>Embryophyta</taxon>
        <taxon>Tracheophyta</taxon>
        <taxon>Spermatophyta</taxon>
        <taxon>Magnoliopsida</taxon>
        <taxon>eudicotyledons</taxon>
        <taxon>Gunneridae</taxon>
        <taxon>Pentapetalae</taxon>
        <taxon>rosids</taxon>
        <taxon>fabids</taxon>
        <taxon>Rosales</taxon>
        <taxon>Rhamnaceae</taxon>
        <taxon>rhamnoid group</taxon>
        <taxon>Rhamneae</taxon>
        <taxon>Rhamnella</taxon>
    </lineage>
</organism>
<evidence type="ECO:0000313" key="6">
    <source>
        <dbReference type="EMBL" id="KAF3444299.1"/>
    </source>
</evidence>
<dbReference type="OrthoDB" id="967818at2759"/>
<gene>
    <name evidence="6" type="ORF">FNV43_RR13989</name>
</gene>
<dbReference type="Pfam" id="PF00234">
    <property type="entry name" value="Tryp_alpha_amyl"/>
    <property type="match status" value="1"/>
</dbReference>
<evidence type="ECO:0000256" key="1">
    <source>
        <dbReference type="ARBA" id="ARBA00003211"/>
    </source>
</evidence>
<evidence type="ECO:0000256" key="4">
    <source>
        <dbReference type="SAM" id="SignalP"/>
    </source>
</evidence>
<dbReference type="GO" id="GO:0006869">
    <property type="term" value="P:lipid transport"/>
    <property type="evidence" value="ECO:0007669"/>
    <property type="project" value="InterPro"/>
</dbReference>
<proteinExistence type="predicted"/>
<sequence>MRSQSVLAICAVVTAAALLLSNTRMAEAVTCEPRDLILSCQQVVQSPLSPPSPSGPCCVKLREQKTCFCGYLEKYSAIVKPYLNDPRVTKVASICGVTIPVNC</sequence>
<feature type="signal peptide" evidence="4">
    <location>
        <begin position="1"/>
        <end position="28"/>
    </location>
</feature>
<accession>A0A8K0H274</accession>
<name>A0A8K0H274_9ROSA</name>
<dbReference type="InterPro" id="IPR033872">
    <property type="entry name" value="nsLTP2"/>
</dbReference>
<evidence type="ECO:0000259" key="5">
    <source>
        <dbReference type="SMART" id="SM00499"/>
    </source>
</evidence>
<dbReference type="PANTHER" id="PTHR33214:SF44">
    <property type="entry name" value="NON-SPECIFIC LIPID TRANSFER PROTEIN GPI-ANCHORED 33"/>
    <property type="match status" value="1"/>
</dbReference>
<keyword evidence="3" id="KW-0446">Lipid-binding</keyword>
<dbReference type="InterPro" id="IPR036312">
    <property type="entry name" value="Bifun_inhib/LTP/seed_sf"/>
</dbReference>
<comment type="caution">
    <text evidence="6">The sequence shown here is derived from an EMBL/GenBank/DDBJ whole genome shotgun (WGS) entry which is preliminary data.</text>
</comment>
<dbReference type="SMART" id="SM00499">
    <property type="entry name" value="AAI"/>
    <property type="match status" value="1"/>
</dbReference>
<protein>
    <recommendedName>
        <fullName evidence="5">Bifunctional inhibitor/plant lipid transfer protein/seed storage helical domain-containing protein</fullName>
    </recommendedName>
</protein>
<feature type="chain" id="PRO_5035482779" description="Bifunctional inhibitor/plant lipid transfer protein/seed storage helical domain-containing protein" evidence="4">
    <location>
        <begin position="29"/>
        <end position="103"/>
    </location>
</feature>
<evidence type="ECO:0000256" key="2">
    <source>
        <dbReference type="ARBA" id="ARBA00022448"/>
    </source>
</evidence>
<evidence type="ECO:0000313" key="7">
    <source>
        <dbReference type="Proteomes" id="UP000796880"/>
    </source>
</evidence>
<keyword evidence="2" id="KW-0813">Transport</keyword>
<dbReference type="Proteomes" id="UP000796880">
    <property type="component" value="Unassembled WGS sequence"/>
</dbReference>
<dbReference type="AlphaFoldDB" id="A0A8K0H274"/>
<comment type="function">
    <text evidence="1">Plant non-specific lipid-transfer proteins transfer phospholipids as well as galactolipids across membranes. May play a role in wax or cutin deposition in the cell walls of expanding epidermal cells and certain secretory tissues.</text>
</comment>
<dbReference type="SUPFAM" id="SSF47699">
    <property type="entry name" value="Bifunctional inhibitor/lipid-transfer protein/seed storage 2S albumin"/>
    <property type="match status" value="1"/>
</dbReference>
<dbReference type="InterPro" id="IPR016140">
    <property type="entry name" value="Bifunc_inhib/LTP/seed_store"/>
</dbReference>
<evidence type="ECO:0000256" key="3">
    <source>
        <dbReference type="ARBA" id="ARBA00023121"/>
    </source>
</evidence>
<feature type="domain" description="Bifunctional inhibitor/plant lipid transfer protein/seed storage helical" evidence="5">
    <location>
        <begin position="40"/>
        <end position="103"/>
    </location>
</feature>
<dbReference type="Gene3D" id="1.10.110.10">
    <property type="entry name" value="Plant lipid-transfer and hydrophobic proteins"/>
    <property type="match status" value="1"/>
</dbReference>
<dbReference type="PANTHER" id="PTHR33214">
    <property type="entry name" value="BIFUNCTIONAL INHIBITOR/LIPID-TRANSFER PROTEIN/SEED STORAGE 2S ALBUMIN SUPERFAMILY PROTEIN"/>
    <property type="match status" value="1"/>
</dbReference>